<dbReference type="Pfam" id="PF10171">
    <property type="entry name" value="Tim29"/>
    <property type="match status" value="1"/>
</dbReference>
<evidence type="ECO:0000259" key="5">
    <source>
        <dbReference type="SMART" id="SM01352"/>
    </source>
</evidence>
<feature type="domain" description="APCDD1" evidence="5">
    <location>
        <begin position="312"/>
        <end position="498"/>
    </location>
</feature>
<reference evidence="6" key="1">
    <citation type="journal article" date="2020" name="bioRxiv">
        <title>Chromosome-level reference genome of the European wasp spider Argiope bruennichi: a resource for studies on range expansion and evolutionary adaptation.</title>
        <authorList>
            <person name="Sheffer M.M."/>
            <person name="Hoppe A."/>
            <person name="Krehenwinkel H."/>
            <person name="Uhl G."/>
            <person name="Kuss A.W."/>
            <person name="Jensen L."/>
            <person name="Jensen C."/>
            <person name="Gillespie R.G."/>
            <person name="Hoff K.J."/>
            <person name="Prost S."/>
        </authorList>
    </citation>
    <scope>NUCLEOTIDE SEQUENCE</scope>
</reference>
<feature type="compositionally biased region" description="Low complexity" evidence="4">
    <location>
        <begin position="779"/>
        <end position="789"/>
    </location>
</feature>
<dbReference type="GO" id="GO:0003697">
    <property type="term" value="F:single-stranded DNA binding"/>
    <property type="evidence" value="ECO:0007669"/>
    <property type="project" value="InterPro"/>
</dbReference>
<feature type="compositionally biased region" description="Low complexity" evidence="4">
    <location>
        <begin position="874"/>
        <end position="885"/>
    </location>
</feature>
<dbReference type="Pfam" id="PF14921">
    <property type="entry name" value="APCDDC"/>
    <property type="match status" value="2"/>
</dbReference>
<protein>
    <submittedName>
        <fullName evidence="6">Single-stranded DNA-binding protein 3 like protein</fullName>
    </submittedName>
</protein>
<keyword evidence="2 6" id="KW-0238">DNA-binding</keyword>
<dbReference type="GO" id="GO:0045944">
    <property type="term" value="P:positive regulation of transcription by RNA polymerase II"/>
    <property type="evidence" value="ECO:0007669"/>
    <property type="project" value="TreeGrafter"/>
</dbReference>
<accession>A0A8T0EKQ7</accession>
<dbReference type="InterPro" id="IPR029405">
    <property type="entry name" value="APCDD1_dom"/>
</dbReference>
<dbReference type="PROSITE" id="PS50896">
    <property type="entry name" value="LISH"/>
    <property type="match status" value="1"/>
</dbReference>
<evidence type="ECO:0000256" key="4">
    <source>
        <dbReference type="SAM" id="MobiDB-lite"/>
    </source>
</evidence>
<feature type="compositionally biased region" description="Low complexity" evidence="4">
    <location>
        <begin position="796"/>
        <end position="862"/>
    </location>
</feature>
<evidence type="ECO:0000313" key="6">
    <source>
        <dbReference type="EMBL" id="KAF8774562.1"/>
    </source>
</evidence>
<dbReference type="PRINTS" id="PR01743">
    <property type="entry name" value="SSDNABINDING"/>
</dbReference>
<evidence type="ECO:0000256" key="1">
    <source>
        <dbReference type="ARBA" id="ARBA00004123"/>
    </source>
</evidence>
<keyword evidence="3" id="KW-0539">Nucleus</keyword>
<feature type="region of interest" description="Disordered" evidence="4">
    <location>
        <begin position="48"/>
        <end position="80"/>
    </location>
</feature>
<dbReference type="InterPro" id="IPR006594">
    <property type="entry name" value="LisH"/>
</dbReference>
<dbReference type="PANTHER" id="PTHR12610">
    <property type="entry name" value="SINGLE STRANDED DNA BINDING PROTEIN"/>
    <property type="match status" value="1"/>
</dbReference>
<dbReference type="Pfam" id="PF04503">
    <property type="entry name" value="SSDP"/>
    <property type="match status" value="1"/>
</dbReference>
<reference evidence="6" key="2">
    <citation type="submission" date="2020-06" db="EMBL/GenBank/DDBJ databases">
        <authorList>
            <person name="Sheffer M."/>
        </authorList>
    </citation>
    <scope>NUCLEOTIDE SEQUENCE</scope>
</reference>
<keyword evidence="7" id="KW-1185">Reference proteome</keyword>
<dbReference type="EMBL" id="JABXBU010002227">
    <property type="protein sequence ID" value="KAF8774562.1"/>
    <property type="molecule type" value="Genomic_DNA"/>
</dbReference>
<evidence type="ECO:0000256" key="2">
    <source>
        <dbReference type="ARBA" id="ARBA00023125"/>
    </source>
</evidence>
<gene>
    <name evidence="6" type="ORF">HNY73_017100</name>
</gene>
<organism evidence="6 7">
    <name type="scientific">Argiope bruennichi</name>
    <name type="common">Wasp spider</name>
    <name type="synonym">Aranea bruennichi</name>
    <dbReference type="NCBI Taxonomy" id="94029"/>
    <lineage>
        <taxon>Eukaryota</taxon>
        <taxon>Metazoa</taxon>
        <taxon>Ecdysozoa</taxon>
        <taxon>Arthropoda</taxon>
        <taxon>Chelicerata</taxon>
        <taxon>Arachnida</taxon>
        <taxon>Araneae</taxon>
        <taxon>Araneomorphae</taxon>
        <taxon>Entelegynae</taxon>
        <taxon>Araneoidea</taxon>
        <taxon>Araneidae</taxon>
        <taxon>Argiope</taxon>
    </lineage>
</organism>
<dbReference type="SMART" id="SM01352">
    <property type="entry name" value="APCDDC"/>
    <property type="match status" value="1"/>
</dbReference>
<comment type="caution">
    <text evidence="6">The sequence shown here is derived from an EMBL/GenBank/DDBJ whole genome shotgun (WGS) entry which is preliminary data.</text>
</comment>
<dbReference type="InterPro" id="IPR008116">
    <property type="entry name" value="SSDP_DNA-bd"/>
</dbReference>
<dbReference type="AlphaFoldDB" id="A0A8T0EKQ7"/>
<dbReference type="Proteomes" id="UP000807504">
    <property type="component" value="Unassembled WGS sequence"/>
</dbReference>
<evidence type="ECO:0000313" key="7">
    <source>
        <dbReference type="Proteomes" id="UP000807504"/>
    </source>
</evidence>
<feature type="compositionally biased region" description="Low complexity" evidence="4">
    <location>
        <begin position="892"/>
        <end position="901"/>
    </location>
</feature>
<dbReference type="PANTHER" id="PTHR12610:SF12">
    <property type="entry name" value="SEQUENCE-SPECIFIC SINGLE-STRANDED DNA-BINDING PROTEIN, ISOFORM D"/>
    <property type="match status" value="1"/>
</dbReference>
<dbReference type="GO" id="GO:0042721">
    <property type="term" value="C:TIM22 mitochondrial import inner membrane insertion complex"/>
    <property type="evidence" value="ECO:0007669"/>
    <property type="project" value="InterPro"/>
</dbReference>
<feature type="region of interest" description="Disordered" evidence="4">
    <location>
        <begin position="662"/>
        <end position="976"/>
    </location>
</feature>
<feature type="compositionally biased region" description="Pro residues" evidence="4">
    <location>
        <begin position="695"/>
        <end position="714"/>
    </location>
</feature>
<proteinExistence type="predicted"/>
<dbReference type="InterPro" id="IPR019322">
    <property type="entry name" value="TIMM29"/>
</dbReference>
<evidence type="ECO:0000256" key="3">
    <source>
        <dbReference type="ARBA" id="ARBA00023242"/>
    </source>
</evidence>
<dbReference type="GO" id="GO:0005634">
    <property type="term" value="C:nucleus"/>
    <property type="evidence" value="ECO:0007669"/>
    <property type="project" value="UniProtKB-SubCell"/>
</dbReference>
<dbReference type="SMART" id="SM00667">
    <property type="entry name" value="LisH"/>
    <property type="match status" value="1"/>
</dbReference>
<feature type="compositionally biased region" description="Low complexity" evidence="4">
    <location>
        <begin position="715"/>
        <end position="727"/>
    </location>
</feature>
<name>A0A8T0EKQ7_ARGBR</name>
<sequence length="976" mass="106664">MVPFVSKINSFRTRFRLPGMDVDQEVIQPTDEEQTIVGWERRGLDSGPLKFQKTPMSKAVRTTRKRGNETSGLQNKSSVRRPDCAAYPAITKASGSLRNVKFTLGLSSSSVVTHIHHNGHFTLTRFHYRDPWCTSATFSVSAVGNFVPPPEKATSSTASWVVPGGLELDYTIRKVTIVPFTTESAEWLSHKVNGSCPGSVVTDWKPLKKYKLLSYDRKGMRKGKVRLDIGSIDDSVCTEALGISFHELQLMRLEHRIPLSFLTFRREEFPGEDNARRYQTYLFLGAEGFPTGSRPTYYQMPLVLSQASQCSTCLSIAKAGITSPPILSSGPYNIDISSSDLNGQWVSLRCEVRPYGLFLRRIFIFADQDNHWQAQHSYYKDPHCQNPMFLLSASGIYFRGLSSSVVPDATEYDFHIQEAFLTPEDIQFANNLNGLYTCGSVPTGKSTLIKRVVMIKQKINQAEEGTRLHRWREFWLALIADYKSVGMDVIQGSKERPKKAVLITSGLGIMFGALITNPDEQSFYDQHIKNSSTLVMVTDPIRNPAAEEHITYLTRMYAKGKGSTVPSDAQAREKLALYVYEYLLHVGAQKAAQTFLSEIRWEKNITLGEPPGFLHSWWCVFWDLYCAAPERRETCEHSSEAKAFHDYGFVNSGYAVNGIAHNPTAPSPLGQMPPNDGMPGGPMPPGFFPNSHMRPSPPQQPASQPSPHPQPPPHSQMMQNQSFIGPGPRYPGGPRGPGVRMPQQVEFNAPGNVPGQPMMPSGMDPSRQGESGEFVSWQGPSGMSPMNPRMNPPRGQPMGPMNPGNYGGMRPPSGAMGPSGPQMSPMSMPGPGGRPWNPNTSSMNYSSSSPGSHYGGPPVSSSGGQGPGTPIMPSPQDSSGSGPDGMYTMMKPVPGGNMPGFPMGPGPDGPMGPMGPDMGPPVLNGISSADGMEGMKNSPATGPGTPREDGPQIGDYGIPNYGQDNLQRTVFEPGRS</sequence>
<comment type="subcellular location">
    <subcellularLocation>
        <location evidence="1">Nucleus</location>
    </subcellularLocation>
</comment>